<evidence type="ECO:0000256" key="6">
    <source>
        <dbReference type="ARBA" id="ARBA00022989"/>
    </source>
</evidence>
<feature type="transmembrane region" description="Helical" evidence="8">
    <location>
        <begin position="15"/>
        <end position="33"/>
    </location>
</feature>
<evidence type="ECO:0000256" key="7">
    <source>
        <dbReference type="ARBA" id="ARBA00023136"/>
    </source>
</evidence>
<evidence type="ECO:0000256" key="2">
    <source>
        <dbReference type="ARBA" id="ARBA00022448"/>
    </source>
</evidence>
<feature type="transmembrane region" description="Helical" evidence="8">
    <location>
        <begin position="362"/>
        <end position="379"/>
    </location>
</feature>
<gene>
    <name evidence="9" type="ORF">SAMN05421770_11816</name>
</gene>
<dbReference type="PROSITE" id="PS00714">
    <property type="entry name" value="NA_DICARBOXYL_SYMP_2"/>
    <property type="match status" value="1"/>
</dbReference>
<feature type="transmembrane region" description="Helical" evidence="8">
    <location>
        <begin position="193"/>
        <end position="212"/>
    </location>
</feature>
<evidence type="ECO:0000313" key="10">
    <source>
        <dbReference type="Proteomes" id="UP000198356"/>
    </source>
</evidence>
<evidence type="ECO:0000256" key="8">
    <source>
        <dbReference type="SAM" id="Phobius"/>
    </source>
</evidence>
<dbReference type="PRINTS" id="PR00173">
    <property type="entry name" value="EDTRNSPORT"/>
</dbReference>
<dbReference type="GO" id="GO:0070778">
    <property type="term" value="P:L-aspartate transmembrane transport"/>
    <property type="evidence" value="ECO:0007669"/>
    <property type="project" value="TreeGrafter"/>
</dbReference>
<evidence type="ECO:0000256" key="5">
    <source>
        <dbReference type="ARBA" id="ARBA00022847"/>
    </source>
</evidence>
<dbReference type="GO" id="GO:0015141">
    <property type="term" value="F:succinate transmembrane transporter activity"/>
    <property type="evidence" value="ECO:0007669"/>
    <property type="project" value="TreeGrafter"/>
</dbReference>
<keyword evidence="5" id="KW-0769">Symport</keyword>
<dbReference type="NCBIfam" id="NF002461">
    <property type="entry name" value="PRK01663.1"/>
    <property type="match status" value="1"/>
</dbReference>
<keyword evidence="7 8" id="KW-0472">Membrane</keyword>
<dbReference type="InterPro" id="IPR001991">
    <property type="entry name" value="Na-dicarboxylate_symporter"/>
</dbReference>
<dbReference type="GO" id="GO:0015138">
    <property type="term" value="F:fumarate transmembrane transporter activity"/>
    <property type="evidence" value="ECO:0007669"/>
    <property type="project" value="TreeGrafter"/>
</dbReference>
<keyword evidence="10" id="KW-1185">Reference proteome</keyword>
<dbReference type="EMBL" id="FZOU01000018">
    <property type="protein sequence ID" value="SNT44231.1"/>
    <property type="molecule type" value="Genomic_DNA"/>
</dbReference>
<evidence type="ECO:0000313" key="9">
    <source>
        <dbReference type="EMBL" id="SNT44231.1"/>
    </source>
</evidence>
<proteinExistence type="predicted"/>
<evidence type="ECO:0000256" key="1">
    <source>
        <dbReference type="ARBA" id="ARBA00004651"/>
    </source>
</evidence>
<dbReference type="PANTHER" id="PTHR42865">
    <property type="entry name" value="PROTON/GLUTAMATE-ASPARTATE SYMPORTER"/>
    <property type="match status" value="1"/>
</dbReference>
<dbReference type="InterPro" id="IPR018107">
    <property type="entry name" value="Na-dicarboxylate_symporter_CS"/>
</dbReference>
<name>A0A239MND4_9BACT</name>
<dbReference type="Pfam" id="PF00375">
    <property type="entry name" value="SDF"/>
    <property type="match status" value="1"/>
</dbReference>
<dbReference type="GO" id="GO:0005886">
    <property type="term" value="C:plasma membrane"/>
    <property type="evidence" value="ECO:0007669"/>
    <property type="project" value="UniProtKB-SubCell"/>
</dbReference>
<reference evidence="9 10" key="1">
    <citation type="submission" date="2017-06" db="EMBL/GenBank/DDBJ databases">
        <authorList>
            <person name="Kim H.J."/>
            <person name="Triplett B.A."/>
        </authorList>
    </citation>
    <scope>NUCLEOTIDE SEQUENCE [LARGE SCALE GENOMIC DNA]</scope>
    <source>
        <strain evidence="9 10">DSM 18704</strain>
    </source>
</reference>
<feature type="transmembrane region" description="Helical" evidence="8">
    <location>
        <begin position="156"/>
        <end position="173"/>
    </location>
</feature>
<comment type="subcellular location">
    <subcellularLocation>
        <location evidence="1">Cell membrane</location>
        <topology evidence="1">Multi-pass membrane protein</topology>
    </subcellularLocation>
</comment>
<dbReference type="AlphaFoldDB" id="A0A239MND4"/>
<sequence>MATPITRQQRFHHTLYFRVIVGVAAGVVVGLLWPHFGESLKPLSDGFIKLVRMMIAPIIFLSVVIGIASVGDLRSLGRVGIKALLYFEVVTTLALLIGLVVATVVQPGRGMNVNAATLDAKSIAQYTADSKHLTAVDFLLNIIPDSFAGAFTKGEILQVLLLAILTGLALATLDVKPLVNAARSVSHVMFKIVAYIMELAPLGAFGAMAFTIGKYGVVTLIALGKLLLCVYITSIAFVFIVLGGMLYTQGISLWRFIVYIREELLIVLGTSSSESALPRMLVKMENLGCSAAVTGLVIPAGYSFNLDGTSIYLTIAALFVAQATNTHLTIGQEAFILFVLMLNSKGAAAVTGGGFITLAGTLSAVGTIPVAGITLLLGVDRFMSEMRSLTNLVGNGVATIVVARWEGQFDDARAQRVLRGDASAREEEIALEARTGAI</sequence>
<dbReference type="SUPFAM" id="SSF118215">
    <property type="entry name" value="Proton glutamate symport protein"/>
    <property type="match status" value="1"/>
</dbReference>
<dbReference type="InterPro" id="IPR036458">
    <property type="entry name" value="Na:dicarbo_symporter_sf"/>
</dbReference>
<feature type="transmembrane region" description="Helical" evidence="8">
    <location>
        <begin position="218"/>
        <end position="247"/>
    </location>
</feature>
<evidence type="ECO:0000256" key="3">
    <source>
        <dbReference type="ARBA" id="ARBA00022475"/>
    </source>
</evidence>
<keyword evidence="6 8" id="KW-1133">Transmembrane helix</keyword>
<feature type="transmembrane region" description="Helical" evidence="8">
    <location>
        <begin position="83"/>
        <end position="105"/>
    </location>
</feature>
<evidence type="ECO:0000256" key="4">
    <source>
        <dbReference type="ARBA" id="ARBA00022692"/>
    </source>
</evidence>
<accession>A0A239MND4</accession>
<keyword evidence="2" id="KW-0813">Transport</keyword>
<keyword evidence="3" id="KW-1003">Cell membrane</keyword>
<dbReference type="Proteomes" id="UP000198356">
    <property type="component" value="Unassembled WGS sequence"/>
</dbReference>
<dbReference type="FunFam" id="1.10.3860.10:FF:000001">
    <property type="entry name" value="C4-dicarboxylate transport protein"/>
    <property type="match status" value="1"/>
</dbReference>
<keyword evidence="4 8" id="KW-0812">Transmembrane</keyword>
<dbReference type="GO" id="GO:0015366">
    <property type="term" value="F:malate:proton symporter activity"/>
    <property type="evidence" value="ECO:0007669"/>
    <property type="project" value="TreeGrafter"/>
</dbReference>
<dbReference type="Gene3D" id="1.10.3860.10">
    <property type="entry name" value="Sodium:dicarboxylate symporter"/>
    <property type="match status" value="1"/>
</dbReference>
<dbReference type="PANTHER" id="PTHR42865:SF1">
    <property type="entry name" value="AEROBIC C4-DICARBOXYLATE TRANSPORT PROTEIN"/>
    <property type="match status" value="1"/>
</dbReference>
<dbReference type="RefSeq" id="WP_245818178.1">
    <property type="nucleotide sequence ID" value="NZ_FZOU01000018.1"/>
</dbReference>
<organism evidence="9 10">
    <name type="scientific">Granulicella rosea</name>
    <dbReference type="NCBI Taxonomy" id="474952"/>
    <lineage>
        <taxon>Bacteria</taxon>
        <taxon>Pseudomonadati</taxon>
        <taxon>Acidobacteriota</taxon>
        <taxon>Terriglobia</taxon>
        <taxon>Terriglobales</taxon>
        <taxon>Acidobacteriaceae</taxon>
        <taxon>Granulicella</taxon>
    </lineage>
</organism>
<protein>
    <submittedName>
        <fullName evidence="9">Aerobic C4-dicarboxylate transport protein</fullName>
    </submittedName>
</protein>
<feature type="transmembrane region" description="Helical" evidence="8">
    <location>
        <begin position="53"/>
        <end position="71"/>
    </location>
</feature>